<organism evidence="3 4">
    <name type="scientific">Moelleriella libera RCEF 2490</name>
    <dbReference type="NCBI Taxonomy" id="1081109"/>
    <lineage>
        <taxon>Eukaryota</taxon>
        <taxon>Fungi</taxon>
        <taxon>Dikarya</taxon>
        <taxon>Ascomycota</taxon>
        <taxon>Pezizomycotina</taxon>
        <taxon>Sordariomycetes</taxon>
        <taxon>Hypocreomycetidae</taxon>
        <taxon>Hypocreales</taxon>
        <taxon>Clavicipitaceae</taxon>
        <taxon>Moelleriella</taxon>
    </lineage>
</organism>
<dbReference type="InterPro" id="IPR029058">
    <property type="entry name" value="AB_hydrolase_fold"/>
</dbReference>
<dbReference type="Gene3D" id="3.40.50.1820">
    <property type="entry name" value="alpha/beta hydrolase"/>
    <property type="match status" value="1"/>
</dbReference>
<evidence type="ECO:0008006" key="5">
    <source>
        <dbReference type="Google" id="ProtNLM"/>
    </source>
</evidence>
<reference evidence="3 4" key="1">
    <citation type="journal article" date="2016" name="Genome Biol. Evol.">
        <title>Divergent and convergent evolution of fungal pathogenicity.</title>
        <authorList>
            <person name="Shang Y."/>
            <person name="Xiao G."/>
            <person name="Zheng P."/>
            <person name="Cen K."/>
            <person name="Zhan S."/>
            <person name="Wang C."/>
        </authorList>
    </citation>
    <scope>NUCLEOTIDE SEQUENCE [LARGE SCALE GENOMIC DNA]</scope>
    <source>
        <strain evidence="3 4">RCEF 2490</strain>
    </source>
</reference>
<name>A0A168DG99_9HYPO</name>
<accession>A0A168DG99</accession>
<comment type="caution">
    <text evidence="3">The sequence shown here is derived from an EMBL/GenBank/DDBJ whole genome shotgun (WGS) entry which is preliminary data.</text>
</comment>
<dbReference type="PANTHER" id="PTHR35560">
    <property type="entry name" value="BLL0132 PROTEIN"/>
    <property type="match status" value="1"/>
</dbReference>
<evidence type="ECO:0000256" key="1">
    <source>
        <dbReference type="SAM" id="MobiDB-lite"/>
    </source>
</evidence>
<dbReference type="Proteomes" id="UP000078544">
    <property type="component" value="Unassembled WGS sequence"/>
</dbReference>
<evidence type="ECO:0000256" key="2">
    <source>
        <dbReference type="SAM" id="SignalP"/>
    </source>
</evidence>
<feature type="region of interest" description="Disordered" evidence="1">
    <location>
        <begin position="40"/>
        <end position="72"/>
    </location>
</feature>
<keyword evidence="2" id="KW-0732">Signal</keyword>
<evidence type="ECO:0000313" key="4">
    <source>
        <dbReference type="Proteomes" id="UP000078544"/>
    </source>
</evidence>
<feature type="chain" id="PRO_5007896210" description="Lipase, class 3" evidence="2">
    <location>
        <begin position="27"/>
        <end position="298"/>
    </location>
</feature>
<dbReference type="AlphaFoldDB" id="A0A168DG99"/>
<evidence type="ECO:0000313" key="3">
    <source>
        <dbReference type="EMBL" id="KZZ97715.1"/>
    </source>
</evidence>
<sequence>MMRSIRAFWTCLATLGALSIHGGVQGLTVGTIHGVQHHAHSVQSPDAYTQKPDAEGPSNQGENRKDLKAPAGSELRSIKVGGAVEDTVLGYQTAILQPETITQALIFNAIFFSTKFNAGQYTENQLAWGDVDAWEAGATATHPAGTRVTSIDALDALVNEFSNSEKHPKVRNVTVVGHEGGGQLGQQYAMLAKAPATGVHVRYVHGDPSSCAYFSKDRPKYDKEDLPSLQDCETYNNWRYDFDESPGTRDGIVDPREFFWRHVTRDIVSIVGYQDTSKSKGDQFCMACIQGGKKRIAT</sequence>
<proteinExistence type="predicted"/>
<dbReference type="PANTHER" id="PTHR35560:SF3">
    <property type="entry name" value="PEPTIDASE S9 PROLYL OLIGOPEPTIDASE CATALYTIC DOMAIN-CONTAINING PROTEIN"/>
    <property type="match status" value="1"/>
</dbReference>
<feature type="signal peptide" evidence="2">
    <location>
        <begin position="1"/>
        <end position="26"/>
    </location>
</feature>
<gene>
    <name evidence="3" type="ORF">AAL_03679</name>
</gene>
<dbReference type="STRING" id="1081109.A0A168DG99"/>
<dbReference type="OrthoDB" id="2019572at2759"/>
<keyword evidence="4" id="KW-1185">Reference proteome</keyword>
<dbReference type="EMBL" id="AZGY01000006">
    <property type="protein sequence ID" value="KZZ97715.1"/>
    <property type="molecule type" value="Genomic_DNA"/>
</dbReference>
<protein>
    <recommendedName>
        <fullName evidence="5">Lipase, class 3</fullName>
    </recommendedName>
</protein>